<keyword evidence="3" id="KW-0998">Cell outer membrane</keyword>
<dbReference type="RefSeq" id="WP_021703498.1">
    <property type="nucleotide sequence ID" value="NZ_BATJ01000001.1"/>
</dbReference>
<dbReference type="GO" id="GO:0098046">
    <property type="term" value="C:type V protein secretion system complex"/>
    <property type="evidence" value="ECO:0007669"/>
    <property type="project" value="TreeGrafter"/>
</dbReference>
<dbReference type="GO" id="GO:0008320">
    <property type="term" value="F:protein transmembrane transporter activity"/>
    <property type="evidence" value="ECO:0007669"/>
    <property type="project" value="TreeGrafter"/>
</dbReference>
<sequence length="559" mass="62593">MKKSNIVAVLAAPALFFGVSGVSQAKDPPLITQPKSIPDAVGVSKTQLDIEPVESPVATEQAQVIRSIHFAGGTVIGLDELSQQVSPLINQAYSVELVTTTVQAITQLYQDKGYPLSFATVTKKGFSADGQLTITLIEGHIAREEVQIEQDSIRQRVNAILAPLKNEKPLTRDTLERAVLLLGQIPGYTFNIGLPRPKTLSGATSIRVEVKEREWVEPGVSFSKQEHDDDNLYVSLKLKSLNGFFEQFSVSGLVPLDGDDERYYAVGMDNNWLDSGLVGRFQWSRYEDTSDSRLPVGNLYVDVDQDKTRDRYQYTLEYPIWLTVNQRWKVGGGIYHTDEKNDYELSYLNTMLGKTRQHTRYSSLALNTNYYRKWQSLSLFGDVRVKQGVDLGGRRNDISDSNGTRQLSQDMDFTIFEASLASSYQILQDFSAIVKANGVYTDDELVSSERVTYGGQFYGRGYPEGQAEGDKGYGAELKLLYNYGLNRYFIKPYVVVDTAHTEFNTLPLEHDLSSYALGVELGRGSDFNIALEYAVPFGDDNINTGEKSDVYNVRFSWKL</sequence>
<keyword evidence="4" id="KW-0732">Signal</keyword>
<keyword evidence="1" id="KW-1134">Transmembrane beta strand</keyword>
<dbReference type="STRING" id="1219065.VPR01S_01_02790"/>
<keyword evidence="1" id="KW-0472">Membrane</keyword>
<dbReference type="Proteomes" id="UP000016570">
    <property type="component" value="Unassembled WGS sequence"/>
</dbReference>
<proteinExistence type="predicted"/>
<feature type="domain" description="Polypeptide-transport-associated ShlB-type" evidence="6">
    <location>
        <begin position="65"/>
        <end position="139"/>
    </location>
</feature>
<dbReference type="Pfam" id="PF03865">
    <property type="entry name" value="ShlB"/>
    <property type="match status" value="1"/>
</dbReference>
<comment type="caution">
    <text evidence="7">The sequence shown here is derived from an EMBL/GenBank/DDBJ whole genome shotgun (WGS) entry which is preliminary data.</text>
</comment>
<dbReference type="EMBL" id="BATJ01000001">
    <property type="protein sequence ID" value="GAD65506.1"/>
    <property type="molecule type" value="Genomic_DNA"/>
</dbReference>
<dbReference type="eggNOG" id="COG2831">
    <property type="taxonomic scope" value="Bacteria"/>
</dbReference>
<dbReference type="InterPro" id="IPR005565">
    <property type="entry name" value="Hemolysn_activator_HlyB_C"/>
</dbReference>
<keyword evidence="2" id="KW-0812">Transmembrane</keyword>
<dbReference type="AlphaFoldDB" id="U2ZCR0"/>
<feature type="signal peptide" evidence="4">
    <location>
        <begin position="1"/>
        <end position="25"/>
    </location>
</feature>
<dbReference type="PANTHER" id="PTHR34597">
    <property type="entry name" value="SLR1661 PROTEIN"/>
    <property type="match status" value="1"/>
</dbReference>
<gene>
    <name evidence="7" type="ORF">VPR01S_01_02790</name>
</gene>
<evidence type="ECO:0000256" key="3">
    <source>
        <dbReference type="ARBA" id="ARBA00023237"/>
    </source>
</evidence>
<dbReference type="Gene3D" id="3.10.20.310">
    <property type="entry name" value="membrane protein fhac"/>
    <property type="match status" value="1"/>
</dbReference>
<evidence type="ECO:0008006" key="9">
    <source>
        <dbReference type="Google" id="ProtNLM"/>
    </source>
</evidence>
<dbReference type="Gene3D" id="2.40.160.50">
    <property type="entry name" value="membrane protein fhac: a member of the omp85/tpsb transporter family"/>
    <property type="match status" value="1"/>
</dbReference>
<keyword evidence="8" id="KW-1185">Reference proteome</keyword>
<dbReference type="Pfam" id="PF08479">
    <property type="entry name" value="POTRA_2"/>
    <property type="match status" value="1"/>
</dbReference>
<evidence type="ECO:0000256" key="4">
    <source>
        <dbReference type="SAM" id="SignalP"/>
    </source>
</evidence>
<organism evidence="7 8">
    <name type="scientific">Vibrio proteolyticus NBRC 13287</name>
    <dbReference type="NCBI Taxonomy" id="1219065"/>
    <lineage>
        <taxon>Bacteria</taxon>
        <taxon>Pseudomonadati</taxon>
        <taxon>Pseudomonadota</taxon>
        <taxon>Gammaproteobacteria</taxon>
        <taxon>Vibrionales</taxon>
        <taxon>Vibrionaceae</taxon>
        <taxon>Vibrio</taxon>
    </lineage>
</organism>
<feature type="chain" id="PRO_5004636965" description="POTRA domain-containing protein" evidence="4">
    <location>
        <begin position="26"/>
        <end position="559"/>
    </location>
</feature>
<name>U2ZCR0_VIBPR</name>
<evidence type="ECO:0000259" key="5">
    <source>
        <dbReference type="Pfam" id="PF03865"/>
    </source>
</evidence>
<evidence type="ECO:0000256" key="1">
    <source>
        <dbReference type="ARBA" id="ARBA00022452"/>
    </source>
</evidence>
<dbReference type="GO" id="GO:0046819">
    <property type="term" value="P:protein secretion by the type V secretion system"/>
    <property type="evidence" value="ECO:0007669"/>
    <property type="project" value="TreeGrafter"/>
</dbReference>
<protein>
    <recommendedName>
        <fullName evidence="9">POTRA domain-containing protein</fullName>
    </recommendedName>
</protein>
<accession>U2ZCR0</accession>
<reference evidence="7 8" key="1">
    <citation type="submission" date="2013-09" db="EMBL/GenBank/DDBJ databases">
        <title>Whole genome shotgun sequence of Vibrio proteolyticus NBRC 13287.</title>
        <authorList>
            <person name="Isaki S."/>
            <person name="Hosoyama A."/>
            <person name="Numata M."/>
            <person name="Hashimoto M."/>
            <person name="Hosoyama Y."/>
            <person name="Tsuchikane K."/>
            <person name="Noguchi M."/>
            <person name="Hirakata S."/>
            <person name="Ichikawa N."/>
            <person name="Ohji S."/>
            <person name="Yamazoe A."/>
            <person name="Fujita N."/>
        </authorList>
    </citation>
    <scope>NUCLEOTIDE SEQUENCE [LARGE SCALE GENOMIC DNA]</scope>
    <source>
        <strain evidence="7 8">NBRC 13287</strain>
    </source>
</reference>
<feature type="domain" description="Haemolysin activator HlyB C-terminal" evidence="5">
    <location>
        <begin position="206"/>
        <end position="520"/>
    </location>
</feature>
<evidence type="ECO:0000256" key="2">
    <source>
        <dbReference type="ARBA" id="ARBA00022692"/>
    </source>
</evidence>
<evidence type="ECO:0000259" key="6">
    <source>
        <dbReference type="Pfam" id="PF08479"/>
    </source>
</evidence>
<evidence type="ECO:0000313" key="8">
    <source>
        <dbReference type="Proteomes" id="UP000016570"/>
    </source>
</evidence>
<dbReference type="InterPro" id="IPR013686">
    <property type="entry name" value="Polypept-transport_assoc_ShlB"/>
</dbReference>
<dbReference type="PANTHER" id="PTHR34597:SF3">
    <property type="entry name" value="OUTER MEMBRANE TRANSPORTER CDIB"/>
    <property type="match status" value="1"/>
</dbReference>
<evidence type="ECO:0000313" key="7">
    <source>
        <dbReference type="EMBL" id="GAD65506.1"/>
    </source>
</evidence>
<dbReference type="InterPro" id="IPR051544">
    <property type="entry name" value="TPS_OM_transporter"/>
</dbReference>